<dbReference type="GO" id="GO:0005524">
    <property type="term" value="F:ATP binding"/>
    <property type="evidence" value="ECO:0007669"/>
    <property type="project" value="UniProtKB-UniRule"/>
</dbReference>
<keyword evidence="5 9" id="KW-0547">Nucleotide-binding</keyword>
<keyword evidence="3 9" id="KW-0808">Transferase</keyword>
<dbReference type="InterPro" id="IPR007807">
    <property type="entry name" value="TcmA/NAT10_helicase"/>
</dbReference>
<feature type="binding site" evidence="9">
    <location>
        <position position="349"/>
    </location>
    <ligand>
        <name>ATP</name>
        <dbReference type="ChEBI" id="CHEBI:30616"/>
    </ligand>
</feature>
<evidence type="ECO:0000256" key="4">
    <source>
        <dbReference type="ARBA" id="ARBA00022694"/>
    </source>
</evidence>
<sequence length="722" mass="74337">MEAATAWARALMGRLAAARHRRAVLLAGGAAWGRGTAAAMARAAGDALWIGAQPPAGLAAAARGQAAGHLGGEHDAVVVDLHEGFDPDLLGMAAGMVRGPGLLLLPAPPPERWPVHPDPERARIAVAGYGPEAVAGRFLARLARISSAHPGVIVVREGGGLPPLPAPPPDRRGEASPDPDCLSADQAAAVAALLRTAEGGRRRPAVLVADRGRGKSAALGICAARLAARGRAVVITAPRPEAAATALRHAAARLGVAAGRALAAAGVRFLPPDALVRRPQPGAMVLVDEAAALPGALLAALLAAHPRIGFATTVHGYEGSGRGFALRFLPAVEAASRGARVVRLQQPVRWGAEDALEAWLFRALLLDAEPAPLPPAAACAPAIAVAGRDALAADEALLAQVFGLLVSAHYRTRPYDLRYLLDGPNLHVLLAREGAAAVGVVLLAEEGGFDADAARAVWAGVRRPHGHLVPETLAAHLGLEAAARLRWGRIVRIAVHPARRRRGIGRALVEAARREACARGWDGLGASFGATPGLVAFWSRAGLRPARVSVRRGAASGEHSVLMLEGLSGGGRDAVEAACVDFGRGLPRRLADPLRGLEPELAAALLGAAGPARWEAVGEAAWAQAAAFAWGRRIYEEAQPALAELLPPLLGDPATAPAPPQAAALVAKVLQGRPWPEVAGMLGVPGRAQAAARLREALRPALEARGGEAVRAVRRRLRDAGA</sequence>
<proteinExistence type="inferred from homology"/>
<evidence type="ECO:0000259" key="11">
    <source>
        <dbReference type="PROSITE" id="PS51186"/>
    </source>
</evidence>
<evidence type="ECO:0000256" key="9">
    <source>
        <dbReference type="HAMAP-Rule" id="MF_01886"/>
    </source>
</evidence>
<dbReference type="InterPro" id="IPR032672">
    <property type="entry name" value="TmcA/NAT10/Kre33"/>
</dbReference>
<dbReference type="Pfam" id="PF08351">
    <property type="entry name" value="TmcA_N"/>
    <property type="match status" value="1"/>
</dbReference>
<dbReference type="InterPro" id="IPR000182">
    <property type="entry name" value="GNAT_dom"/>
</dbReference>
<dbReference type="Gene3D" id="3.40.630.30">
    <property type="match status" value="1"/>
</dbReference>
<dbReference type="PANTHER" id="PTHR10925">
    <property type="entry name" value="N-ACETYLTRANSFERASE 10"/>
    <property type="match status" value="1"/>
</dbReference>
<dbReference type="GO" id="GO:0000049">
    <property type="term" value="F:tRNA binding"/>
    <property type="evidence" value="ECO:0007669"/>
    <property type="project" value="UniProtKB-UniRule"/>
</dbReference>
<keyword evidence="4 9" id="KW-0819">tRNA processing</keyword>
<dbReference type="Proteomes" id="UP000276634">
    <property type="component" value="Unassembled WGS sequence"/>
</dbReference>
<dbReference type="AlphaFoldDB" id="A0A3N1Y7C7"/>
<dbReference type="Gene3D" id="1.20.120.890">
    <property type="entry name" value="tRNA(Met) cytidine acetyltransferase, tail domain"/>
    <property type="match status" value="1"/>
</dbReference>
<evidence type="ECO:0000256" key="7">
    <source>
        <dbReference type="ARBA" id="ARBA00022884"/>
    </source>
</evidence>
<keyword evidence="1 9" id="KW-0963">Cytoplasm</keyword>
<evidence type="ECO:0000256" key="2">
    <source>
        <dbReference type="ARBA" id="ARBA00022555"/>
    </source>
</evidence>
<comment type="similarity">
    <text evidence="9">Belongs to the TmcA family.</text>
</comment>
<feature type="domain" description="N-acetyltransferase" evidence="11">
    <location>
        <begin position="388"/>
        <end position="568"/>
    </location>
</feature>
<dbReference type="PANTHER" id="PTHR10925:SF5">
    <property type="entry name" value="RNA CYTIDINE ACETYLTRANSFERASE"/>
    <property type="match status" value="1"/>
</dbReference>
<dbReference type="InterPro" id="IPR024914">
    <property type="entry name" value="tRNA_acetyltr_TmcA"/>
</dbReference>
<dbReference type="GO" id="GO:1904812">
    <property type="term" value="P:rRNA acetylation involved in maturation of SSU-rRNA"/>
    <property type="evidence" value="ECO:0007669"/>
    <property type="project" value="TreeGrafter"/>
</dbReference>
<dbReference type="EMBL" id="RJVI01000001">
    <property type="protein sequence ID" value="ROR34428.1"/>
    <property type="molecule type" value="Genomic_DNA"/>
</dbReference>
<evidence type="ECO:0000256" key="6">
    <source>
        <dbReference type="ARBA" id="ARBA00022840"/>
    </source>
</evidence>
<keyword evidence="2 9" id="KW-0820">tRNA-binding</keyword>
<feature type="binding site" evidence="9">
    <location>
        <position position="540"/>
    </location>
    <ligand>
        <name>acetyl-CoA</name>
        <dbReference type="ChEBI" id="CHEBI:57288"/>
    </ligand>
</feature>
<dbReference type="InterPro" id="IPR027417">
    <property type="entry name" value="P-loop_NTPase"/>
</dbReference>
<dbReference type="GO" id="GO:1990883">
    <property type="term" value="F:18S rRNA cytidine N-acetyltransferase activity"/>
    <property type="evidence" value="ECO:0007669"/>
    <property type="project" value="TreeGrafter"/>
</dbReference>
<comment type="caution">
    <text evidence="12">The sequence shown here is derived from an EMBL/GenBank/DDBJ whole genome shotgun (WGS) entry which is preliminary data.</text>
</comment>
<keyword evidence="7 9" id="KW-0694">RNA-binding</keyword>
<evidence type="ECO:0000256" key="3">
    <source>
        <dbReference type="ARBA" id="ARBA00022679"/>
    </source>
</evidence>
<organism evidence="12 13">
    <name type="scientific">Inmirania thermothiophila</name>
    <dbReference type="NCBI Taxonomy" id="1750597"/>
    <lineage>
        <taxon>Bacteria</taxon>
        <taxon>Pseudomonadati</taxon>
        <taxon>Pseudomonadota</taxon>
        <taxon>Gammaproteobacteria</taxon>
        <taxon>Chromatiales</taxon>
        <taxon>Ectothiorhodospiraceae</taxon>
        <taxon>Inmirania</taxon>
    </lineage>
</organism>
<dbReference type="Pfam" id="PF13718">
    <property type="entry name" value="GNAT_acetyltr_2"/>
    <property type="match status" value="2"/>
</dbReference>
<dbReference type="Gene3D" id="3.40.50.11040">
    <property type="match status" value="1"/>
</dbReference>
<comment type="function">
    <text evidence="9">Catalyzes the formation of N(4)-acetylcytidine (ac(4)C) at the wobble position of tRNA(Met), by using acetyl-CoA as an acetyl donor and ATP (or GTP).</text>
</comment>
<evidence type="ECO:0000256" key="5">
    <source>
        <dbReference type="ARBA" id="ARBA00022741"/>
    </source>
</evidence>
<dbReference type="GO" id="GO:0051391">
    <property type="term" value="P:tRNA acetylation"/>
    <property type="evidence" value="ECO:0007669"/>
    <property type="project" value="UniProtKB-UniRule"/>
</dbReference>
<evidence type="ECO:0000256" key="1">
    <source>
        <dbReference type="ARBA" id="ARBA00022490"/>
    </source>
</evidence>
<dbReference type="GO" id="GO:0005737">
    <property type="term" value="C:cytoplasm"/>
    <property type="evidence" value="ECO:0007669"/>
    <property type="project" value="UniProtKB-SubCell"/>
</dbReference>
<comment type="subcellular location">
    <subcellularLocation>
        <location evidence="9">Cytoplasm</location>
    </subcellularLocation>
</comment>
<keyword evidence="6 9" id="KW-0067">ATP-binding</keyword>
<feature type="binding site" evidence="9">
    <location>
        <position position="186"/>
    </location>
    <ligand>
        <name>ATP</name>
        <dbReference type="ChEBI" id="CHEBI:30616"/>
    </ligand>
</feature>
<dbReference type="Pfam" id="PF05127">
    <property type="entry name" value="NAT10_TcmA_helicase"/>
    <property type="match status" value="1"/>
</dbReference>
<keyword evidence="8 9" id="KW-0012">Acyltransferase</keyword>
<dbReference type="InterPro" id="IPR038321">
    <property type="entry name" value="TmcA_C_sf"/>
</dbReference>
<dbReference type="SUPFAM" id="SSF55729">
    <property type="entry name" value="Acyl-CoA N-acyltransferases (Nat)"/>
    <property type="match status" value="1"/>
</dbReference>
<dbReference type="HAMAP" id="MF_01886">
    <property type="entry name" value="tRNA_acetyltr_TmcA"/>
    <property type="match status" value="1"/>
</dbReference>
<dbReference type="EC" id="2.3.1.193" evidence="9"/>
<dbReference type="GO" id="GO:0051392">
    <property type="term" value="F:tRNA cytidine N4-acetyltransferase activity"/>
    <property type="evidence" value="ECO:0007669"/>
    <property type="project" value="UniProtKB-UniRule"/>
</dbReference>
<dbReference type="InterPro" id="IPR016181">
    <property type="entry name" value="Acyl_CoA_acyltransferase"/>
</dbReference>
<feature type="region of interest" description="Disordered" evidence="10">
    <location>
        <begin position="157"/>
        <end position="181"/>
    </location>
</feature>
<name>A0A3N1Y7C7_9GAMM</name>
<feature type="binding site" evidence="9">
    <location>
        <begin position="493"/>
        <end position="495"/>
    </location>
    <ligand>
        <name>acetyl-CoA</name>
        <dbReference type="ChEBI" id="CHEBI:57288"/>
    </ligand>
</feature>
<dbReference type="GO" id="GO:0002101">
    <property type="term" value="P:tRNA wobble cytosine modification"/>
    <property type="evidence" value="ECO:0007669"/>
    <property type="project" value="UniProtKB-UniRule"/>
</dbReference>
<accession>A0A3N1Y7C7</accession>
<evidence type="ECO:0000256" key="10">
    <source>
        <dbReference type="SAM" id="MobiDB-lite"/>
    </source>
</evidence>
<keyword evidence="13" id="KW-1185">Reference proteome</keyword>
<reference evidence="12 13" key="1">
    <citation type="submission" date="2018-11" db="EMBL/GenBank/DDBJ databases">
        <title>Genomic Encyclopedia of Type Strains, Phase IV (KMG-IV): sequencing the most valuable type-strain genomes for metagenomic binning, comparative biology and taxonomic classification.</title>
        <authorList>
            <person name="Goeker M."/>
        </authorList>
    </citation>
    <scope>NUCLEOTIDE SEQUENCE [LARGE SCALE GENOMIC DNA]</scope>
    <source>
        <strain evidence="12 13">DSM 100275</strain>
    </source>
</reference>
<dbReference type="SUPFAM" id="SSF52540">
    <property type="entry name" value="P-loop containing nucleoside triphosphate hydrolases"/>
    <property type="match status" value="1"/>
</dbReference>
<dbReference type="InterPro" id="IPR013562">
    <property type="entry name" value="TmcA/NAT10_N"/>
</dbReference>
<comment type="caution">
    <text evidence="9">Lacks conserved residue(s) required for the propagation of feature annotation.</text>
</comment>
<comment type="catalytic activity">
    <reaction evidence="9">
        <text>cytidine(34) in elongator tRNA(Met) + acetyl-CoA + ATP + H2O = N(4)-acetylcytidine(34) in elongator tRNA(Met) + ADP + phosphate + CoA + H(+)</text>
        <dbReference type="Rhea" id="RHEA:43788"/>
        <dbReference type="Rhea" id="RHEA-COMP:10693"/>
        <dbReference type="Rhea" id="RHEA-COMP:10694"/>
        <dbReference type="ChEBI" id="CHEBI:15377"/>
        <dbReference type="ChEBI" id="CHEBI:15378"/>
        <dbReference type="ChEBI" id="CHEBI:30616"/>
        <dbReference type="ChEBI" id="CHEBI:43474"/>
        <dbReference type="ChEBI" id="CHEBI:57287"/>
        <dbReference type="ChEBI" id="CHEBI:57288"/>
        <dbReference type="ChEBI" id="CHEBI:74900"/>
        <dbReference type="ChEBI" id="CHEBI:82748"/>
        <dbReference type="ChEBI" id="CHEBI:456216"/>
        <dbReference type="EC" id="2.3.1.193"/>
    </reaction>
</comment>
<dbReference type="RefSeq" id="WP_170165005.1">
    <property type="nucleotide sequence ID" value="NZ_RJVI01000001.1"/>
</dbReference>
<dbReference type="PROSITE" id="PS51186">
    <property type="entry name" value="GNAT"/>
    <property type="match status" value="1"/>
</dbReference>
<gene>
    <name evidence="9" type="primary">tmcA</name>
    <name evidence="12" type="ORF">EDC57_0325</name>
</gene>
<evidence type="ECO:0000313" key="13">
    <source>
        <dbReference type="Proteomes" id="UP000276634"/>
    </source>
</evidence>
<evidence type="ECO:0000313" key="12">
    <source>
        <dbReference type="EMBL" id="ROR34428.1"/>
    </source>
</evidence>
<protein>
    <recommendedName>
        <fullName evidence="9">tRNA(Met) cytidine acetyltransferase TmcA</fullName>
        <ecNumber evidence="9">2.3.1.193</ecNumber>
    </recommendedName>
</protein>
<dbReference type="Gene3D" id="3.40.50.300">
    <property type="entry name" value="P-loop containing nucleotide triphosphate hydrolases"/>
    <property type="match status" value="1"/>
</dbReference>
<evidence type="ECO:0000256" key="8">
    <source>
        <dbReference type="ARBA" id="ARBA00023315"/>
    </source>
</evidence>